<reference evidence="1" key="2">
    <citation type="journal article" date="2015" name="Data Brief">
        <title>Shoot transcriptome of the giant reed, Arundo donax.</title>
        <authorList>
            <person name="Barrero R.A."/>
            <person name="Guerrero F.D."/>
            <person name="Moolhuijzen P."/>
            <person name="Goolsby J.A."/>
            <person name="Tidwell J."/>
            <person name="Bellgard S.E."/>
            <person name="Bellgard M.I."/>
        </authorList>
    </citation>
    <scope>NUCLEOTIDE SEQUENCE</scope>
    <source>
        <tissue evidence="1">Shoot tissue taken approximately 20 cm above the soil surface</tissue>
    </source>
</reference>
<accession>A0A0A8Z912</accession>
<sequence length="10" mass="1077">MASTAVRVRS</sequence>
<reference evidence="1" key="1">
    <citation type="submission" date="2014-09" db="EMBL/GenBank/DDBJ databases">
        <authorList>
            <person name="Magalhaes I.L.F."/>
            <person name="Oliveira U."/>
            <person name="Santos F.R."/>
            <person name="Vidigal T.H.D.A."/>
            <person name="Brescovit A.D."/>
            <person name="Santos A.J."/>
        </authorList>
    </citation>
    <scope>NUCLEOTIDE SEQUENCE</scope>
    <source>
        <tissue evidence="1">Shoot tissue taken approximately 20 cm above the soil surface</tissue>
    </source>
</reference>
<proteinExistence type="predicted"/>
<protein>
    <submittedName>
        <fullName evidence="1">Uncharacterized protein</fullName>
    </submittedName>
</protein>
<dbReference type="EMBL" id="GBRH01263757">
    <property type="protein sequence ID" value="JAD34138.1"/>
    <property type="molecule type" value="Transcribed_RNA"/>
</dbReference>
<evidence type="ECO:0000313" key="1">
    <source>
        <dbReference type="EMBL" id="JAD34138.1"/>
    </source>
</evidence>
<organism evidence="1">
    <name type="scientific">Arundo donax</name>
    <name type="common">Giant reed</name>
    <name type="synonym">Donax arundinaceus</name>
    <dbReference type="NCBI Taxonomy" id="35708"/>
    <lineage>
        <taxon>Eukaryota</taxon>
        <taxon>Viridiplantae</taxon>
        <taxon>Streptophyta</taxon>
        <taxon>Embryophyta</taxon>
        <taxon>Tracheophyta</taxon>
        <taxon>Spermatophyta</taxon>
        <taxon>Magnoliopsida</taxon>
        <taxon>Liliopsida</taxon>
        <taxon>Poales</taxon>
        <taxon>Poaceae</taxon>
        <taxon>PACMAD clade</taxon>
        <taxon>Arundinoideae</taxon>
        <taxon>Arundineae</taxon>
        <taxon>Arundo</taxon>
    </lineage>
</organism>
<name>A0A0A8Z912_ARUDO</name>